<keyword evidence="2" id="KW-0472">Membrane</keyword>
<dbReference type="InterPro" id="IPR001932">
    <property type="entry name" value="PPM-type_phosphatase-like_dom"/>
</dbReference>
<feature type="transmembrane region" description="Helical" evidence="2">
    <location>
        <begin position="98"/>
        <end position="119"/>
    </location>
</feature>
<dbReference type="PROSITE" id="PS50885">
    <property type="entry name" value="HAMP"/>
    <property type="match status" value="1"/>
</dbReference>
<dbReference type="Gene3D" id="3.60.40.10">
    <property type="entry name" value="PPM-type phosphatase domain"/>
    <property type="match status" value="1"/>
</dbReference>
<organism evidence="4 5">
    <name type="scientific">Halodesulfovibrio aestuarii</name>
    <dbReference type="NCBI Taxonomy" id="126333"/>
    <lineage>
        <taxon>Bacteria</taxon>
        <taxon>Pseudomonadati</taxon>
        <taxon>Thermodesulfobacteriota</taxon>
        <taxon>Desulfovibrionia</taxon>
        <taxon>Desulfovibrionales</taxon>
        <taxon>Desulfovibrionaceae</taxon>
        <taxon>Halodesulfovibrio</taxon>
    </lineage>
</organism>
<dbReference type="GO" id="GO:0007165">
    <property type="term" value="P:signal transduction"/>
    <property type="evidence" value="ECO:0007669"/>
    <property type="project" value="InterPro"/>
</dbReference>
<dbReference type="Pfam" id="PF20970">
    <property type="entry name" value="MASE10"/>
    <property type="match status" value="1"/>
</dbReference>
<evidence type="ECO:0000256" key="1">
    <source>
        <dbReference type="ARBA" id="ARBA00022801"/>
    </source>
</evidence>
<feature type="transmembrane region" description="Helical" evidence="2">
    <location>
        <begin position="149"/>
        <end position="169"/>
    </location>
</feature>
<name>A0A8G2CB39_9BACT</name>
<keyword evidence="1" id="KW-0378">Hydrolase</keyword>
<evidence type="ECO:0000256" key="2">
    <source>
        <dbReference type="SAM" id="Phobius"/>
    </source>
</evidence>
<dbReference type="InterPro" id="IPR003660">
    <property type="entry name" value="HAMP_dom"/>
</dbReference>
<reference evidence="4 5" key="1">
    <citation type="submission" date="2016-11" db="EMBL/GenBank/DDBJ databases">
        <authorList>
            <person name="Varghese N."/>
            <person name="Submissions S."/>
        </authorList>
    </citation>
    <scope>NUCLEOTIDE SEQUENCE [LARGE SCALE GENOMIC DNA]</scope>
    <source>
        <strain evidence="4 5">DSM 17919</strain>
    </source>
</reference>
<dbReference type="CDD" id="cd06225">
    <property type="entry name" value="HAMP"/>
    <property type="match status" value="1"/>
</dbReference>
<feature type="transmembrane region" description="Helical" evidence="2">
    <location>
        <begin position="34"/>
        <end position="53"/>
    </location>
</feature>
<dbReference type="Proteomes" id="UP000184001">
    <property type="component" value="Unassembled WGS sequence"/>
</dbReference>
<dbReference type="AlphaFoldDB" id="A0A8G2CB39"/>
<dbReference type="RefSeq" id="WP_019999751.1">
    <property type="nucleotide sequence ID" value="NZ_CP192219.1"/>
</dbReference>
<feature type="transmembrane region" description="Helical" evidence="2">
    <location>
        <begin position="194"/>
        <end position="216"/>
    </location>
</feature>
<dbReference type="EMBL" id="FQZR01000006">
    <property type="protein sequence ID" value="SHJ47138.1"/>
    <property type="molecule type" value="Genomic_DNA"/>
</dbReference>
<evidence type="ECO:0000259" key="3">
    <source>
        <dbReference type="PROSITE" id="PS50885"/>
    </source>
</evidence>
<dbReference type="SUPFAM" id="SSF81606">
    <property type="entry name" value="PP2C-like"/>
    <property type="match status" value="1"/>
</dbReference>
<dbReference type="InterPro" id="IPR052016">
    <property type="entry name" value="Bact_Sigma-Reg"/>
</dbReference>
<dbReference type="InterPro" id="IPR036457">
    <property type="entry name" value="PPM-type-like_dom_sf"/>
</dbReference>
<sequence length="516" mass="57500">MRAFLLYFIAFILIYVYNGRICPFVSTLSAQEIGFVVFVPLAISYFFRTVLYAKFIKKQKLDVQAVAIGWGDFLLFVASGLSIVLFNRIVYGFPFFESGLKIFLGALTIGFFVSVDLALEHNRKVMRVAGNMEWTYALPQVYYPITTKFFLFGTITVLLFASLVVAVIARDLYLLGSMSVQVSKVHILLTRKSIIVDVVFIMVVLLGFIVNLLYSYSLNLRMLFKSQTGVLERVSRGDMDDFVPVMTSDEFGIIAGHTNTMITGLRDRIRMMEGLKVAAEMQQALFPKKQVKFTGVDIAASSVFSDETGGDFFDFLEKLGPEKNEMVVVLGDVTGHGIGAALLMASTRAYLRMQAEYEYSPSDLLANANRLLAYDSYGTGRFVTLFCLHIAGENCAMKWASAGHDPAIIYDPEKSEFRELKAHGLPLGVLPDSEYEEVCCDTLRSGNVLVIGTDGIWEALAPDGEMFGKERLKEVVRMNHDKPATEILHAVVDAVKVFQDGEPQLDDITIVILKAE</sequence>
<protein>
    <submittedName>
        <fullName evidence="4">Sigma-B regulation protein RsbU (Phosphoserine phosphatase)</fullName>
    </submittedName>
</protein>
<accession>A0A8G2CB39</accession>
<dbReference type="SMART" id="SM00331">
    <property type="entry name" value="PP2C_SIG"/>
    <property type="match status" value="1"/>
</dbReference>
<dbReference type="GO" id="GO:0016020">
    <property type="term" value="C:membrane"/>
    <property type="evidence" value="ECO:0007669"/>
    <property type="project" value="InterPro"/>
</dbReference>
<proteinExistence type="predicted"/>
<comment type="caution">
    <text evidence="4">The sequence shown here is derived from an EMBL/GenBank/DDBJ whole genome shotgun (WGS) entry which is preliminary data.</text>
</comment>
<dbReference type="Pfam" id="PF07228">
    <property type="entry name" value="SpoIIE"/>
    <property type="match status" value="1"/>
</dbReference>
<dbReference type="InterPro" id="IPR048440">
    <property type="entry name" value="MASE10"/>
</dbReference>
<keyword evidence="2" id="KW-1133">Transmembrane helix</keyword>
<feature type="domain" description="HAMP" evidence="3">
    <location>
        <begin position="228"/>
        <end position="270"/>
    </location>
</feature>
<keyword evidence="2" id="KW-0812">Transmembrane</keyword>
<dbReference type="PANTHER" id="PTHR43156:SF2">
    <property type="entry name" value="STAGE II SPORULATION PROTEIN E"/>
    <property type="match status" value="1"/>
</dbReference>
<dbReference type="PANTHER" id="PTHR43156">
    <property type="entry name" value="STAGE II SPORULATION PROTEIN E-RELATED"/>
    <property type="match status" value="1"/>
</dbReference>
<feature type="transmembrane region" description="Helical" evidence="2">
    <location>
        <begin position="65"/>
        <end position="86"/>
    </location>
</feature>
<evidence type="ECO:0000313" key="4">
    <source>
        <dbReference type="EMBL" id="SHJ47138.1"/>
    </source>
</evidence>
<gene>
    <name evidence="4" type="ORF">SAMN05660830_02514</name>
</gene>
<dbReference type="GO" id="GO:0016791">
    <property type="term" value="F:phosphatase activity"/>
    <property type="evidence" value="ECO:0007669"/>
    <property type="project" value="TreeGrafter"/>
</dbReference>
<dbReference type="Gene3D" id="6.10.340.10">
    <property type="match status" value="1"/>
</dbReference>
<evidence type="ECO:0000313" key="5">
    <source>
        <dbReference type="Proteomes" id="UP000184001"/>
    </source>
</evidence>